<dbReference type="GO" id="GO:0000156">
    <property type="term" value="F:phosphorelay response regulator activity"/>
    <property type="evidence" value="ECO:0007669"/>
    <property type="project" value="TreeGrafter"/>
</dbReference>
<dbReference type="PANTHER" id="PTHR42878:SF15">
    <property type="entry name" value="BACTERIOPHYTOCHROME"/>
    <property type="match status" value="1"/>
</dbReference>
<organism evidence="11 12">
    <name type="scientific">Couchioplanes caeruleus</name>
    <dbReference type="NCBI Taxonomy" id="56438"/>
    <lineage>
        <taxon>Bacteria</taxon>
        <taxon>Bacillati</taxon>
        <taxon>Actinomycetota</taxon>
        <taxon>Actinomycetes</taxon>
        <taxon>Micromonosporales</taxon>
        <taxon>Micromonosporaceae</taxon>
        <taxon>Couchioplanes</taxon>
    </lineage>
</organism>
<dbReference type="GO" id="GO:0030295">
    <property type="term" value="F:protein kinase activator activity"/>
    <property type="evidence" value="ECO:0007669"/>
    <property type="project" value="TreeGrafter"/>
</dbReference>
<dbReference type="InterPro" id="IPR003594">
    <property type="entry name" value="HATPase_dom"/>
</dbReference>
<feature type="coiled-coil region" evidence="9">
    <location>
        <begin position="54"/>
        <end position="88"/>
    </location>
</feature>
<dbReference type="Pfam" id="PF00512">
    <property type="entry name" value="HisKA"/>
    <property type="match status" value="1"/>
</dbReference>
<dbReference type="Gene3D" id="3.30.565.10">
    <property type="entry name" value="Histidine kinase-like ATPase, C-terminal domain"/>
    <property type="match status" value="1"/>
</dbReference>
<proteinExistence type="predicted"/>
<dbReference type="PRINTS" id="PR00344">
    <property type="entry name" value="BCTRLSENSOR"/>
</dbReference>
<gene>
    <name evidence="11" type="ORF">EDD30_0627</name>
</gene>
<evidence type="ECO:0000259" key="10">
    <source>
        <dbReference type="PROSITE" id="PS50109"/>
    </source>
</evidence>
<comment type="catalytic activity">
    <reaction evidence="1">
        <text>ATP + protein L-histidine = ADP + protein N-phospho-L-histidine.</text>
        <dbReference type="EC" id="2.7.13.3"/>
    </reaction>
</comment>
<dbReference type="PANTHER" id="PTHR42878">
    <property type="entry name" value="TWO-COMPONENT HISTIDINE KINASE"/>
    <property type="match status" value="1"/>
</dbReference>
<dbReference type="SUPFAM" id="SSF47384">
    <property type="entry name" value="Homodimeric domain of signal transducing histidine kinase"/>
    <property type="match status" value="1"/>
</dbReference>
<evidence type="ECO:0000256" key="4">
    <source>
        <dbReference type="ARBA" id="ARBA00022553"/>
    </source>
</evidence>
<dbReference type="InterPro" id="IPR005467">
    <property type="entry name" value="His_kinase_dom"/>
</dbReference>
<reference evidence="11 12" key="1">
    <citation type="submission" date="2018-11" db="EMBL/GenBank/DDBJ databases">
        <title>Sequencing the genomes of 1000 actinobacteria strains.</title>
        <authorList>
            <person name="Klenk H.-P."/>
        </authorList>
    </citation>
    <scope>NUCLEOTIDE SEQUENCE [LARGE SCALE GENOMIC DNA]</scope>
    <source>
        <strain evidence="11 12">DSM 43634</strain>
    </source>
</reference>
<evidence type="ECO:0000256" key="6">
    <source>
        <dbReference type="ARBA" id="ARBA00022777"/>
    </source>
</evidence>
<evidence type="ECO:0000256" key="8">
    <source>
        <dbReference type="ARBA" id="ARBA00039401"/>
    </source>
</evidence>
<dbReference type="SMART" id="SM00387">
    <property type="entry name" value="HATPase_c"/>
    <property type="match status" value="1"/>
</dbReference>
<evidence type="ECO:0000256" key="1">
    <source>
        <dbReference type="ARBA" id="ARBA00000085"/>
    </source>
</evidence>
<dbReference type="PROSITE" id="PS50109">
    <property type="entry name" value="HIS_KIN"/>
    <property type="match status" value="1"/>
</dbReference>
<dbReference type="InterPro" id="IPR003661">
    <property type="entry name" value="HisK_dim/P_dom"/>
</dbReference>
<dbReference type="EMBL" id="RJKL01000001">
    <property type="protein sequence ID" value="ROP27928.1"/>
    <property type="molecule type" value="Genomic_DNA"/>
</dbReference>
<dbReference type="EC" id="2.7.13.3" evidence="3"/>
<protein>
    <recommendedName>
        <fullName evidence="8">Sensor-like histidine kinase SenX3</fullName>
        <ecNumber evidence="3">2.7.13.3</ecNumber>
    </recommendedName>
</protein>
<dbReference type="GO" id="GO:0000155">
    <property type="term" value="F:phosphorelay sensor kinase activity"/>
    <property type="evidence" value="ECO:0007669"/>
    <property type="project" value="InterPro"/>
</dbReference>
<evidence type="ECO:0000256" key="7">
    <source>
        <dbReference type="ARBA" id="ARBA00023012"/>
    </source>
</evidence>
<keyword evidence="5" id="KW-0808">Transferase</keyword>
<feature type="domain" description="Histidine kinase" evidence="10">
    <location>
        <begin position="91"/>
        <end position="312"/>
    </location>
</feature>
<comment type="caution">
    <text evidence="11">The sequence shown here is derived from an EMBL/GenBank/DDBJ whole genome shotgun (WGS) entry which is preliminary data.</text>
</comment>
<dbReference type="InterPro" id="IPR036890">
    <property type="entry name" value="HATPase_C_sf"/>
</dbReference>
<dbReference type="Gene3D" id="1.10.287.130">
    <property type="match status" value="1"/>
</dbReference>
<comment type="subcellular location">
    <subcellularLocation>
        <location evidence="2">Cell membrane</location>
    </subcellularLocation>
</comment>
<evidence type="ECO:0000256" key="2">
    <source>
        <dbReference type="ARBA" id="ARBA00004236"/>
    </source>
</evidence>
<dbReference type="SUPFAM" id="SSF55874">
    <property type="entry name" value="ATPase domain of HSP90 chaperone/DNA topoisomerase II/histidine kinase"/>
    <property type="match status" value="1"/>
</dbReference>
<sequence length="328" mass="36502">MPDNAELPNLSPIDATQDGAPMRLVSTRARRWSLRRRRIGRSDRWYVVSATPCRREVYAELERERRRNAELERRVRELSRSVQDLEAFSREISHDLKAPLAGICGYAQLLTHLDVGYPRPVDYDDFVAEINRGTDRMRRLIDDVLAYSTARGARLHLTTIDLNALIDDVVADRAVELPRPGAAPRPEPQITWERLPAVRGDHGMLRRVLENLLGNALKYVRPGEPAQVHISARTGPDGFVYIEVTDQGVGIPDGQHEAIFGELHRAHPDAYPGTGLGLTICRRIVQRLGGAIGADPQFRGGARIWFTLPAAGTEAGVEQVPVAADAVR</sequence>
<accession>A0A3N1GCR1</accession>
<evidence type="ECO:0000256" key="3">
    <source>
        <dbReference type="ARBA" id="ARBA00012438"/>
    </source>
</evidence>
<dbReference type="InterPro" id="IPR050351">
    <property type="entry name" value="BphY/WalK/GraS-like"/>
</dbReference>
<evidence type="ECO:0000313" key="11">
    <source>
        <dbReference type="EMBL" id="ROP27928.1"/>
    </source>
</evidence>
<evidence type="ECO:0000256" key="9">
    <source>
        <dbReference type="SAM" id="Coils"/>
    </source>
</evidence>
<dbReference type="GO" id="GO:0007234">
    <property type="term" value="P:osmosensory signaling via phosphorelay pathway"/>
    <property type="evidence" value="ECO:0007669"/>
    <property type="project" value="TreeGrafter"/>
</dbReference>
<dbReference type="Proteomes" id="UP000271683">
    <property type="component" value="Unassembled WGS sequence"/>
</dbReference>
<keyword evidence="9" id="KW-0175">Coiled coil</keyword>
<dbReference type="Pfam" id="PF02518">
    <property type="entry name" value="HATPase_c"/>
    <property type="match status" value="1"/>
</dbReference>
<dbReference type="GO" id="GO:0005886">
    <property type="term" value="C:plasma membrane"/>
    <property type="evidence" value="ECO:0007669"/>
    <property type="project" value="UniProtKB-SubCell"/>
</dbReference>
<name>A0A3N1GCR1_9ACTN</name>
<dbReference type="InterPro" id="IPR036097">
    <property type="entry name" value="HisK_dim/P_sf"/>
</dbReference>
<dbReference type="AlphaFoldDB" id="A0A3N1GCR1"/>
<keyword evidence="7" id="KW-0902">Two-component regulatory system</keyword>
<dbReference type="SMART" id="SM00388">
    <property type="entry name" value="HisKA"/>
    <property type="match status" value="1"/>
</dbReference>
<keyword evidence="6" id="KW-0418">Kinase</keyword>
<evidence type="ECO:0000256" key="5">
    <source>
        <dbReference type="ARBA" id="ARBA00022679"/>
    </source>
</evidence>
<evidence type="ECO:0000313" key="12">
    <source>
        <dbReference type="Proteomes" id="UP000271683"/>
    </source>
</evidence>
<keyword evidence="4" id="KW-0597">Phosphoprotein</keyword>
<dbReference type="CDD" id="cd00082">
    <property type="entry name" value="HisKA"/>
    <property type="match status" value="1"/>
</dbReference>
<dbReference type="InterPro" id="IPR004358">
    <property type="entry name" value="Sig_transdc_His_kin-like_C"/>
</dbReference>